<organism evidence="1 2">
    <name type="scientific">Colletotrichum tanaceti</name>
    <dbReference type="NCBI Taxonomy" id="1306861"/>
    <lineage>
        <taxon>Eukaryota</taxon>
        <taxon>Fungi</taxon>
        <taxon>Dikarya</taxon>
        <taxon>Ascomycota</taxon>
        <taxon>Pezizomycotina</taxon>
        <taxon>Sordariomycetes</taxon>
        <taxon>Hypocreomycetidae</taxon>
        <taxon>Glomerellales</taxon>
        <taxon>Glomerellaceae</taxon>
        <taxon>Colletotrichum</taxon>
        <taxon>Colletotrichum destructivum species complex</taxon>
    </lineage>
</organism>
<comment type="caution">
    <text evidence="1">The sequence shown here is derived from an EMBL/GenBank/DDBJ whole genome shotgun (WGS) entry which is preliminary data.</text>
</comment>
<sequence length="124" mass="13802">MVDGWLFVAMVFRATVELPQVGWSLGLASPTPGMRVSVFWILLIMDLLPVRGWLPACVRGLSGRRRLVMRRAKAVIPGMHAHITLIRISIKDQIEMSVKSSARQIGQSAPLRVMRRGGDCASYM</sequence>
<gene>
    <name evidence="1" type="ORF">CTA1_1074</name>
</gene>
<proteinExistence type="predicted"/>
<keyword evidence="2" id="KW-1185">Reference proteome</keyword>
<dbReference type="AlphaFoldDB" id="A0A4V6DG80"/>
<evidence type="ECO:0000313" key="2">
    <source>
        <dbReference type="Proteomes" id="UP000310108"/>
    </source>
</evidence>
<evidence type="ECO:0000313" key="1">
    <source>
        <dbReference type="EMBL" id="TKW51756.1"/>
    </source>
</evidence>
<protein>
    <submittedName>
        <fullName evidence="1">Uncharacterized protein</fullName>
    </submittedName>
</protein>
<dbReference type="EMBL" id="PJEX01000284">
    <property type="protein sequence ID" value="TKW51756.1"/>
    <property type="molecule type" value="Genomic_DNA"/>
</dbReference>
<accession>A0A4V6DG80</accession>
<name>A0A4V6DG80_9PEZI</name>
<dbReference type="Proteomes" id="UP000310108">
    <property type="component" value="Unassembled WGS sequence"/>
</dbReference>
<reference evidence="1 2" key="1">
    <citation type="journal article" date="2019" name="PLoS ONE">
        <title>Comparative genome analysis indicates high evolutionary potential of pathogenicity genes in Colletotrichum tanaceti.</title>
        <authorList>
            <person name="Lelwala R.V."/>
            <person name="Korhonen P.K."/>
            <person name="Young N.D."/>
            <person name="Scott J.B."/>
            <person name="Ades P.A."/>
            <person name="Gasser R.B."/>
            <person name="Taylor P.W.J."/>
        </authorList>
    </citation>
    <scope>NUCLEOTIDE SEQUENCE [LARGE SCALE GENOMIC DNA]</scope>
    <source>
        <strain evidence="1">BRIP57314</strain>
    </source>
</reference>